<dbReference type="EMBL" id="SJPL01000001">
    <property type="protein sequence ID" value="TWT72173.1"/>
    <property type="molecule type" value="Genomic_DNA"/>
</dbReference>
<sequence length="377" mass="41692" precursor="true">MKQARERFDGASKMLTSQTFRSPLTPTLLISFAALLVAPTADAVEVAYRRDAKTVANSGLLFLDGQYIAPPYAVGWDLQSGLIVNGHELGRQYLGKPAEESSAGNSDAMPPRRRFFARMRSNRIQTLQQLSETINATLLGDARAVVVLEKGRHPIVLDSYEGSPELLLAIHTRTLGASLDEMLDSIVLTDTDRSQLAQFVTDLEITPALEDRVRYALDISDQIVLMNESNTEKAAVLDQYTYPLTIFAMICVACGFGHLLQHKPVLESTGDPQTDSSRQRTIVMRSLLIFVFLSAVDLIWTMLASHTGSMRELNPLGNGLLSNPTHLIAFKSAVVMMSAGILYVLHQRSVAQMASWWGCLVLTLLTARWLIFNSMFM</sequence>
<feature type="transmembrane region" description="Helical" evidence="1">
    <location>
        <begin position="282"/>
        <end position="305"/>
    </location>
</feature>
<name>A0A5C5YBF4_9PLAN</name>
<feature type="transmembrane region" description="Helical" evidence="1">
    <location>
        <begin position="325"/>
        <end position="345"/>
    </location>
</feature>
<dbReference type="AlphaFoldDB" id="A0A5C5YBF4"/>
<keyword evidence="2" id="KW-0732">Signal</keyword>
<evidence type="ECO:0000313" key="3">
    <source>
        <dbReference type="EMBL" id="TWT72173.1"/>
    </source>
</evidence>
<dbReference type="Proteomes" id="UP000317238">
    <property type="component" value="Unassembled WGS sequence"/>
</dbReference>
<proteinExistence type="predicted"/>
<keyword evidence="4" id="KW-1185">Reference proteome</keyword>
<evidence type="ECO:0000256" key="2">
    <source>
        <dbReference type="SAM" id="SignalP"/>
    </source>
</evidence>
<accession>A0A5C5YBF4</accession>
<feature type="signal peptide" evidence="2">
    <location>
        <begin position="1"/>
        <end position="43"/>
    </location>
</feature>
<comment type="caution">
    <text evidence="3">The sequence shown here is derived from an EMBL/GenBank/DDBJ whole genome shotgun (WGS) entry which is preliminary data.</text>
</comment>
<evidence type="ECO:0000256" key="1">
    <source>
        <dbReference type="SAM" id="Phobius"/>
    </source>
</evidence>
<keyword evidence="1" id="KW-0472">Membrane</keyword>
<protein>
    <submittedName>
        <fullName evidence="3">Uncharacterized protein</fullName>
    </submittedName>
</protein>
<organism evidence="3 4">
    <name type="scientific">Crateriforma conspicua</name>
    <dbReference type="NCBI Taxonomy" id="2527996"/>
    <lineage>
        <taxon>Bacteria</taxon>
        <taxon>Pseudomonadati</taxon>
        <taxon>Planctomycetota</taxon>
        <taxon>Planctomycetia</taxon>
        <taxon>Planctomycetales</taxon>
        <taxon>Planctomycetaceae</taxon>
        <taxon>Crateriforma</taxon>
    </lineage>
</organism>
<feature type="transmembrane region" description="Helical" evidence="1">
    <location>
        <begin position="354"/>
        <end position="372"/>
    </location>
</feature>
<feature type="transmembrane region" description="Helical" evidence="1">
    <location>
        <begin position="240"/>
        <end position="261"/>
    </location>
</feature>
<gene>
    <name evidence="3" type="ORF">Pan14r_44900</name>
</gene>
<keyword evidence="1" id="KW-1133">Transmembrane helix</keyword>
<evidence type="ECO:0000313" key="4">
    <source>
        <dbReference type="Proteomes" id="UP000317238"/>
    </source>
</evidence>
<keyword evidence="1" id="KW-0812">Transmembrane</keyword>
<feature type="chain" id="PRO_5022732095" evidence="2">
    <location>
        <begin position="44"/>
        <end position="377"/>
    </location>
</feature>
<reference evidence="3 4" key="1">
    <citation type="submission" date="2019-02" db="EMBL/GenBank/DDBJ databases">
        <title>Deep-cultivation of Planctomycetes and their phenomic and genomic characterization uncovers novel biology.</title>
        <authorList>
            <person name="Wiegand S."/>
            <person name="Jogler M."/>
            <person name="Boedeker C."/>
            <person name="Pinto D."/>
            <person name="Vollmers J."/>
            <person name="Rivas-Marin E."/>
            <person name="Kohn T."/>
            <person name="Peeters S.H."/>
            <person name="Heuer A."/>
            <person name="Rast P."/>
            <person name="Oberbeckmann S."/>
            <person name="Bunk B."/>
            <person name="Jeske O."/>
            <person name="Meyerdierks A."/>
            <person name="Storesund J.E."/>
            <person name="Kallscheuer N."/>
            <person name="Luecker S."/>
            <person name="Lage O.M."/>
            <person name="Pohl T."/>
            <person name="Merkel B.J."/>
            <person name="Hornburger P."/>
            <person name="Mueller R.-W."/>
            <person name="Bruemmer F."/>
            <person name="Labrenz M."/>
            <person name="Spormann A.M."/>
            <person name="Op Den Camp H."/>
            <person name="Overmann J."/>
            <person name="Amann R."/>
            <person name="Jetten M.S.M."/>
            <person name="Mascher T."/>
            <person name="Medema M.H."/>
            <person name="Devos D.P."/>
            <person name="Kaster A.-K."/>
            <person name="Ovreas L."/>
            <person name="Rohde M."/>
            <person name="Galperin M.Y."/>
            <person name="Jogler C."/>
        </authorList>
    </citation>
    <scope>NUCLEOTIDE SEQUENCE [LARGE SCALE GENOMIC DNA]</scope>
    <source>
        <strain evidence="3 4">Pan14r</strain>
    </source>
</reference>